<feature type="transmembrane region" description="Helical" evidence="6">
    <location>
        <begin position="105"/>
        <end position="126"/>
    </location>
</feature>
<keyword evidence="4 6" id="KW-1133">Transmembrane helix</keyword>
<dbReference type="InterPro" id="IPR032816">
    <property type="entry name" value="VTT_dom"/>
</dbReference>
<keyword evidence="2 6" id="KW-1003">Cell membrane</keyword>
<evidence type="ECO:0000313" key="9">
    <source>
        <dbReference type="Proteomes" id="UP001239462"/>
    </source>
</evidence>
<evidence type="ECO:0000256" key="2">
    <source>
        <dbReference type="ARBA" id="ARBA00022475"/>
    </source>
</evidence>
<dbReference type="Proteomes" id="UP001239462">
    <property type="component" value="Unassembled WGS sequence"/>
</dbReference>
<evidence type="ECO:0000256" key="6">
    <source>
        <dbReference type="RuleBase" id="RU366058"/>
    </source>
</evidence>
<feature type="transmembrane region" description="Helical" evidence="6">
    <location>
        <begin position="226"/>
        <end position="244"/>
    </location>
</feature>
<dbReference type="EMBL" id="JASZZN010000023">
    <property type="protein sequence ID" value="MDM4018571.1"/>
    <property type="molecule type" value="Genomic_DNA"/>
</dbReference>
<comment type="subcellular location">
    <subcellularLocation>
        <location evidence="1 6">Cell membrane</location>
        <topology evidence="1 6">Multi-pass membrane protein</topology>
    </subcellularLocation>
</comment>
<dbReference type="PANTHER" id="PTHR12677:SF59">
    <property type="entry name" value="GOLGI APPARATUS MEMBRANE PROTEIN TVP38-RELATED"/>
    <property type="match status" value="1"/>
</dbReference>
<dbReference type="PANTHER" id="PTHR12677">
    <property type="entry name" value="GOLGI APPARATUS MEMBRANE PROTEIN TVP38-RELATED"/>
    <property type="match status" value="1"/>
</dbReference>
<evidence type="ECO:0000313" key="8">
    <source>
        <dbReference type="EMBL" id="MDM4018571.1"/>
    </source>
</evidence>
<comment type="similarity">
    <text evidence="6">Belongs to the TVP38/TMEM64 family.</text>
</comment>
<keyword evidence="3 6" id="KW-0812">Transmembrane</keyword>
<reference evidence="8 9" key="1">
    <citation type="submission" date="2023-06" db="EMBL/GenBank/DDBJ databases">
        <title>Roseiconus lacunae JC819 isolated from Gulf of Mannar region, Tamil Nadu.</title>
        <authorList>
            <person name="Pk S."/>
            <person name="Ch S."/>
            <person name="Ch V.R."/>
        </authorList>
    </citation>
    <scope>NUCLEOTIDE SEQUENCE [LARGE SCALE GENOMIC DNA]</scope>
    <source>
        <strain evidence="8 9">JC819</strain>
    </source>
</reference>
<name>A0ABT7PR37_9BACT</name>
<dbReference type="Pfam" id="PF09335">
    <property type="entry name" value="VTT_dom"/>
    <property type="match status" value="1"/>
</dbReference>
<evidence type="ECO:0000256" key="4">
    <source>
        <dbReference type="ARBA" id="ARBA00022989"/>
    </source>
</evidence>
<dbReference type="RefSeq" id="WP_230776989.1">
    <property type="nucleotide sequence ID" value="NZ_JAJMQV010000089.1"/>
</dbReference>
<keyword evidence="9" id="KW-1185">Reference proteome</keyword>
<feature type="domain" description="VTT" evidence="7">
    <location>
        <begin position="85"/>
        <end position="201"/>
    </location>
</feature>
<feature type="transmembrane region" description="Helical" evidence="6">
    <location>
        <begin position="151"/>
        <end position="173"/>
    </location>
</feature>
<comment type="caution">
    <text evidence="8">The sequence shown here is derived from an EMBL/GenBank/DDBJ whole genome shotgun (WGS) entry which is preliminary data.</text>
</comment>
<evidence type="ECO:0000256" key="5">
    <source>
        <dbReference type="ARBA" id="ARBA00023136"/>
    </source>
</evidence>
<evidence type="ECO:0000256" key="1">
    <source>
        <dbReference type="ARBA" id="ARBA00004651"/>
    </source>
</evidence>
<feature type="transmembrane region" description="Helical" evidence="6">
    <location>
        <begin position="73"/>
        <end position="98"/>
    </location>
</feature>
<feature type="transmembrane region" description="Helical" evidence="6">
    <location>
        <begin position="180"/>
        <end position="199"/>
    </location>
</feature>
<accession>A0ABT7PR37</accession>
<proteinExistence type="inferred from homology"/>
<sequence>MSNTESPDTDSPEPRSLRSKSSKLVVFAIVVALFLVLWTQFGDTFTLAGIAQRESELRLFQQQNPVLVYGLTFLAYVIATGLSLPGAALMTLAIGWYFELLESIVLVSFASTAGATIAFVLSRYLFYESIQQRFGDRLKSFNESLKREGPFFLFTLRLIPAVPFFVINAVMGLTPIRTRTFWWVSQLGMLPGTILYVYAGWSVPDLQTLADEGIRAAFSGGQLRRILIAFVLLGLFPFVARWSMKRFAHVKPAQLSTSSPSDSRVNDHE</sequence>
<organism evidence="8 9">
    <name type="scientific">Roseiconus lacunae</name>
    <dbReference type="NCBI Taxonomy" id="2605694"/>
    <lineage>
        <taxon>Bacteria</taxon>
        <taxon>Pseudomonadati</taxon>
        <taxon>Planctomycetota</taxon>
        <taxon>Planctomycetia</taxon>
        <taxon>Pirellulales</taxon>
        <taxon>Pirellulaceae</taxon>
        <taxon>Roseiconus</taxon>
    </lineage>
</organism>
<gene>
    <name evidence="8" type="ORF">QTN89_24175</name>
</gene>
<protein>
    <recommendedName>
        <fullName evidence="6">TVP38/TMEM64 family membrane protein</fullName>
    </recommendedName>
</protein>
<evidence type="ECO:0000259" key="7">
    <source>
        <dbReference type="Pfam" id="PF09335"/>
    </source>
</evidence>
<keyword evidence="5 6" id="KW-0472">Membrane</keyword>
<evidence type="ECO:0000256" key="3">
    <source>
        <dbReference type="ARBA" id="ARBA00022692"/>
    </source>
</evidence>
<dbReference type="InterPro" id="IPR015414">
    <property type="entry name" value="TMEM64"/>
</dbReference>
<feature type="transmembrane region" description="Helical" evidence="6">
    <location>
        <begin position="24"/>
        <end position="41"/>
    </location>
</feature>